<dbReference type="AlphaFoldDB" id="A0A0R3PUV9"/>
<dbReference type="EMBL" id="UYYA01004345">
    <property type="protein sequence ID" value="VDM61327.1"/>
    <property type="molecule type" value="Genomic_DNA"/>
</dbReference>
<reference evidence="3" key="1">
    <citation type="submission" date="2017-02" db="UniProtKB">
        <authorList>
            <consortium name="WormBaseParasite"/>
        </authorList>
    </citation>
    <scope>IDENTIFICATION</scope>
</reference>
<proteinExistence type="predicted"/>
<keyword evidence="2" id="KW-1185">Reference proteome</keyword>
<evidence type="ECO:0000313" key="2">
    <source>
        <dbReference type="Proteomes" id="UP000267027"/>
    </source>
</evidence>
<dbReference type="Proteomes" id="UP000267027">
    <property type="component" value="Unassembled WGS sequence"/>
</dbReference>
<reference evidence="1 2" key="2">
    <citation type="submission" date="2018-11" db="EMBL/GenBank/DDBJ databases">
        <authorList>
            <consortium name="Pathogen Informatics"/>
        </authorList>
    </citation>
    <scope>NUCLEOTIDE SEQUENCE [LARGE SCALE GENOMIC DNA]</scope>
    <source>
        <strain evidence="1 2">Costa Rica</strain>
    </source>
</reference>
<organism evidence="3">
    <name type="scientific">Angiostrongylus costaricensis</name>
    <name type="common">Nematode worm</name>
    <dbReference type="NCBI Taxonomy" id="334426"/>
    <lineage>
        <taxon>Eukaryota</taxon>
        <taxon>Metazoa</taxon>
        <taxon>Ecdysozoa</taxon>
        <taxon>Nematoda</taxon>
        <taxon>Chromadorea</taxon>
        <taxon>Rhabditida</taxon>
        <taxon>Rhabditina</taxon>
        <taxon>Rhabditomorpha</taxon>
        <taxon>Strongyloidea</taxon>
        <taxon>Metastrongylidae</taxon>
        <taxon>Angiostrongylus</taxon>
    </lineage>
</organism>
<dbReference type="WBParaSite" id="ACOC_0000974101-mRNA-1">
    <property type="protein sequence ID" value="ACOC_0000974101-mRNA-1"/>
    <property type="gene ID" value="ACOC_0000974101"/>
</dbReference>
<accession>A0A0R3PUV9</accession>
<sequence>MMIPTATGWIDRRKLIITRRSPLSTASVLYERASPCEYTTFKNCSSEEDPTRYKDEDATSRRLKTVDHWLVPIGSDEDEDVEALDQ</sequence>
<evidence type="ECO:0000313" key="3">
    <source>
        <dbReference type="WBParaSite" id="ACOC_0000974101-mRNA-1"/>
    </source>
</evidence>
<gene>
    <name evidence="1" type="ORF">ACOC_LOCUS9742</name>
</gene>
<protein>
    <submittedName>
        <fullName evidence="3">DUF551 domain-containing protein</fullName>
    </submittedName>
</protein>
<evidence type="ECO:0000313" key="1">
    <source>
        <dbReference type="EMBL" id="VDM61327.1"/>
    </source>
</evidence>
<name>A0A0R3PUV9_ANGCS</name>